<keyword evidence="1" id="KW-0143">Chaperone</keyword>
<dbReference type="AlphaFoldDB" id="A0A2R6QS59"/>
<evidence type="ECO:0000256" key="1">
    <source>
        <dbReference type="ARBA" id="ARBA00023186"/>
    </source>
</evidence>
<dbReference type="InterPro" id="IPR035269">
    <property type="entry name" value="PSMD9"/>
</dbReference>
<dbReference type="Gene3D" id="6.10.140.1710">
    <property type="match status" value="1"/>
</dbReference>
<dbReference type="EMBL" id="NKQK01000013">
    <property type="protein sequence ID" value="PSS13945.1"/>
    <property type="molecule type" value="Genomic_DNA"/>
</dbReference>
<evidence type="ECO:0000259" key="3">
    <source>
        <dbReference type="Pfam" id="PF18265"/>
    </source>
</evidence>
<comment type="caution">
    <text evidence="4">The sequence shown here is derived from an EMBL/GenBank/DDBJ whole genome shotgun (WGS) entry which is preliminary data.</text>
</comment>
<accession>A0A2R6QS59</accession>
<dbReference type="GO" id="GO:0005737">
    <property type="term" value="C:cytoplasm"/>
    <property type="evidence" value="ECO:0007669"/>
    <property type="project" value="TreeGrafter"/>
</dbReference>
<dbReference type="GO" id="GO:0070682">
    <property type="term" value="P:proteasome regulatory particle assembly"/>
    <property type="evidence" value="ECO:0007669"/>
    <property type="project" value="InterPro"/>
</dbReference>
<dbReference type="GO" id="GO:0005634">
    <property type="term" value="C:nucleus"/>
    <property type="evidence" value="ECO:0007669"/>
    <property type="project" value="TreeGrafter"/>
</dbReference>
<gene>
    <name evidence="4" type="ORF">CEY00_Acc14559</name>
</gene>
<organism evidence="4 5">
    <name type="scientific">Actinidia chinensis var. chinensis</name>
    <name type="common">Chinese soft-hair kiwi</name>
    <dbReference type="NCBI Taxonomy" id="1590841"/>
    <lineage>
        <taxon>Eukaryota</taxon>
        <taxon>Viridiplantae</taxon>
        <taxon>Streptophyta</taxon>
        <taxon>Embryophyta</taxon>
        <taxon>Tracheophyta</taxon>
        <taxon>Spermatophyta</taxon>
        <taxon>Magnoliopsida</taxon>
        <taxon>eudicotyledons</taxon>
        <taxon>Gunneridae</taxon>
        <taxon>Pentapetalae</taxon>
        <taxon>asterids</taxon>
        <taxon>Ericales</taxon>
        <taxon>Actinidiaceae</taxon>
        <taxon>Actinidia</taxon>
    </lineage>
</organism>
<evidence type="ECO:0000313" key="5">
    <source>
        <dbReference type="Proteomes" id="UP000241394"/>
    </source>
</evidence>
<feature type="domain" description="Nas2 N-terminal" evidence="3">
    <location>
        <begin position="12"/>
        <end position="89"/>
    </location>
</feature>
<name>A0A2R6QS59_ACTCC</name>
<dbReference type="FunFam" id="2.30.42.10:FF:000107">
    <property type="entry name" value="26S proteasome non-ATPase regulatory subunit 9"/>
    <property type="match status" value="1"/>
</dbReference>
<dbReference type="Proteomes" id="UP000241394">
    <property type="component" value="Chromosome LG13"/>
</dbReference>
<dbReference type="Pfam" id="PF18265">
    <property type="entry name" value="Nas2_N"/>
    <property type="match status" value="1"/>
</dbReference>
<dbReference type="InterPro" id="IPR040815">
    <property type="entry name" value="Nas2_N"/>
</dbReference>
<keyword evidence="4" id="KW-0647">Proteasome</keyword>
<dbReference type="PANTHER" id="PTHR12651:SF1">
    <property type="entry name" value="26S PROTEASOME NON-ATPASE REGULATORY SUBUNIT 9"/>
    <property type="match status" value="1"/>
</dbReference>
<dbReference type="InParanoid" id="A0A2R6QS59"/>
<dbReference type="OMA" id="DWGGRGM"/>
<dbReference type="OrthoDB" id="72325at2759"/>
<feature type="compositionally biased region" description="Polar residues" evidence="2">
    <location>
        <begin position="96"/>
        <end position="114"/>
    </location>
</feature>
<dbReference type="FunCoup" id="A0A2R6QS59">
    <property type="interactions" value="5448"/>
</dbReference>
<reference evidence="5" key="2">
    <citation type="journal article" date="2018" name="BMC Genomics">
        <title>A manually annotated Actinidia chinensis var. chinensis (kiwifruit) genome highlights the challenges associated with draft genomes and gene prediction in plants.</title>
        <authorList>
            <person name="Pilkington S.M."/>
            <person name="Crowhurst R."/>
            <person name="Hilario E."/>
            <person name="Nardozza S."/>
            <person name="Fraser L."/>
            <person name="Peng Y."/>
            <person name="Gunaseelan K."/>
            <person name="Simpson R."/>
            <person name="Tahir J."/>
            <person name="Deroles S.C."/>
            <person name="Templeton K."/>
            <person name="Luo Z."/>
            <person name="Davy M."/>
            <person name="Cheng C."/>
            <person name="McNeilage M."/>
            <person name="Scaglione D."/>
            <person name="Liu Y."/>
            <person name="Zhang Q."/>
            <person name="Datson P."/>
            <person name="De Silva N."/>
            <person name="Gardiner S.E."/>
            <person name="Bassett H."/>
            <person name="Chagne D."/>
            <person name="McCallum J."/>
            <person name="Dzierzon H."/>
            <person name="Deng C."/>
            <person name="Wang Y.Y."/>
            <person name="Barron L."/>
            <person name="Manako K."/>
            <person name="Bowen J."/>
            <person name="Foster T.M."/>
            <person name="Erridge Z.A."/>
            <person name="Tiffin H."/>
            <person name="Waite C.N."/>
            <person name="Davies K.M."/>
            <person name="Grierson E.P."/>
            <person name="Laing W.A."/>
            <person name="Kirk R."/>
            <person name="Chen X."/>
            <person name="Wood M."/>
            <person name="Montefiori M."/>
            <person name="Brummell D.A."/>
            <person name="Schwinn K.E."/>
            <person name="Catanach A."/>
            <person name="Fullerton C."/>
            <person name="Li D."/>
            <person name="Meiyalaghan S."/>
            <person name="Nieuwenhuizen N."/>
            <person name="Read N."/>
            <person name="Prakash R."/>
            <person name="Hunter D."/>
            <person name="Zhang H."/>
            <person name="McKenzie M."/>
            <person name="Knabel M."/>
            <person name="Harris A."/>
            <person name="Allan A.C."/>
            <person name="Gleave A."/>
            <person name="Chen A."/>
            <person name="Janssen B.J."/>
            <person name="Plunkett B."/>
            <person name="Ampomah-Dwamena C."/>
            <person name="Voogd C."/>
            <person name="Leif D."/>
            <person name="Lafferty D."/>
            <person name="Souleyre E.J.F."/>
            <person name="Varkonyi-Gasic E."/>
            <person name="Gambi F."/>
            <person name="Hanley J."/>
            <person name="Yao J.L."/>
            <person name="Cheung J."/>
            <person name="David K.M."/>
            <person name="Warren B."/>
            <person name="Marsh K."/>
            <person name="Snowden K.C."/>
            <person name="Lin-Wang K."/>
            <person name="Brian L."/>
            <person name="Martinez-Sanchez M."/>
            <person name="Wang M."/>
            <person name="Ileperuma N."/>
            <person name="Macnee N."/>
            <person name="Campin R."/>
            <person name="McAtee P."/>
            <person name="Drummond R.S.M."/>
            <person name="Espley R.V."/>
            <person name="Ireland H.S."/>
            <person name="Wu R."/>
            <person name="Atkinson R.G."/>
            <person name="Karunairetnam S."/>
            <person name="Bulley S."/>
            <person name="Chunkath S."/>
            <person name="Hanley Z."/>
            <person name="Storey R."/>
            <person name="Thrimawithana A.H."/>
            <person name="Thomson S."/>
            <person name="David C."/>
            <person name="Testolin R."/>
            <person name="Huang H."/>
            <person name="Hellens R.P."/>
            <person name="Schaffer R.J."/>
        </authorList>
    </citation>
    <scope>NUCLEOTIDE SEQUENCE [LARGE SCALE GENOMIC DNA]</scope>
    <source>
        <strain evidence="5">cv. Red5</strain>
    </source>
</reference>
<keyword evidence="5" id="KW-1185">Reference proteome</keyword>
<dbReference type="InterPro" id="IPR036034">
    <property type="entry name" value="PDZ_sf"/>
</dbReference>
<evidence type="ECO:0000313" key="4">
    <source>
        <dbReference type="EMBL" id="PSS13945.1"/>
    </source>
</evidence>
<dbReference type="Gramene" id="PSS13945">
    <property type="protein sequence ID" value="PSS13945"/>
    <property type="gene ID" value="CEY00_Acc14559"/>
</dbReference>
<dbReference type="STRING" id="1590841.A0A2R6QS59"/>
<dbReference type="GO" id="GO:0000502">
    <property type="term" value="C:proteasome complex"/>
    <property type="evidence" value="ECO:0007669"/>
    <property type="project" value="UniProtKB-KW"/>
</dbReference>
<protein>
    <submittedName>
        <fullName evidence="4">26S proteasome non-ATPase regulatory subunit like</fullName>
    </submittedName>
</protein>
<evidence type="ECO:0000256" key="2">
    <source>
        <dbReference type="SAM" id="MobiDB-lite"/>
    </source>
</evidence>
<dbReference type="PANTHER" id="PTHR12651">
    <property type="entry name" value="26S PROTEASOME NON-ATPASE REGULATORY SUBUNIT 9"/>
    <property type="match status" value="1"/>
</dbReference>
<proteinExistence type="predicted"/>
<reference evidence="4 5" key="1">
    <citation type="submission" date="2017-07" db="EMBL/GenBank/DDBJ databases">
        <title>An improved, manually edited Actinidia chinensis var. chinensis (kiwifruit) genome highlights the challenges associated with draft genomes and gene prediction in plants.</title>
        <authorList>
            <person name="Pilkington S."/>
            <person name="Crowhurst R."/>
            <person name="Hilario E."/>
            <person name="Nardozza S."/>
            <person name="Fraser L."/>
            <person name="Peng Y."/>
            <person name="Gunaseelan K."/>
            <person name="Simpson R."/>
            <person name="Tahir J."/>
            <person name="Deroles S."/>
            <person name="Templeton K."/>
            <person name="Luo Z."/>
            <person name="Davy M."/>
            <person name="Cheng C."/>
            <person name="Mcneilage M."/>
            <person name="Scaglione D."/>
            <person name="Liu Y."/>
            <person name="Zhang Q."/>
            <person name="Datson P."/>
            <person name="De Silva N."/>
            <person name="Gardiner S."/>
            <person name="Bassett H."/>
            <person name="Chagne D."/>
            <person name="Mccallum J."/>
            <person name="Dzierzon H."/>
            <person name="Deng C."/>
            <person name="Wang Y.-Y."/>
            <person name="Barron N."/>
            <person name="Manako K."/>
            <person name="Bowen J."/>
            <person name="Foster T."/>
            <person name="Erridge Z."/>
            <person name="Tiffin H."/>
            <person name="Waite C."/>
            <person name="Davies K."/>
            <person name="Grierson E."/>
            <person name="Laing W."/>
            <person name="Kirk R."/>
            <person name="Chen X."/>
            <person name="Wood M."/>
            <person name="Montefiori M."/>
            <person name="Brummell D."/>
            <person name="Schwinn K."/>
            <person name="Catanach A."/>
            <person name="Fullerton C."/>
            <person name="Li D."/>
            <person name="Meiyalaghan S."/>
            <person name="Nieuwenhuizen N."/>
            <person name="Read N."/>
            <person name="Prakash R."/>
            <person name="Hunter D."/>
            <person name="Zhang H."/>
            <person name="Mckenzie M."/>
            <person name="Knabel M."/>
            <person name="Harris A."/>
            <person name="Allan A."/>
            <person name="Chen A."/>
            <person name="Janssen B."/>
            <person name="Plunkett B."/>
            <person name="Dwamena C."/>
            <person name="Voogd C."/>
            <person name="Leif D."/>
            <person name="Lafferty D."/>
            <person name="Souleyre E."/>
            <person name="Varkonyi-Gasic E."/>
            <person name="Gambi F."/>
            <person name="Hanley J."/>
            <person name="Yao J.-L."/>
            <person name="Cheung J."/>
            <person name="David K."/>
            <person name="Warren B."/>
            <person name="Marsh K."/>
            <person name="Snowden K."/>
            <person name="Lin-Wang K."/>
            <person name="Brian L."/>
            <person name="Martinez-Sanchez M."/>
            <person name="Wang M."/>
            <person name="Ileperuma N."/>
            <person name="Macnee N."/>
            <person name="Campin R."/>
            <person name="Mcatee P."/>
            <person name="Drummond R."/>
            <person name="Espley R."/>
            <person name="Ireland H."/>
            <person name="Wu R."/>
            <person name="Atkinson R."/>
            <person name="Karunairetnam S."/>
            <person name="Bulley S."/>
            <person name="Chunkath S."/>
            <person name="Hanley Z."/>
            <person name="Storey R."/>
            <person name="Thrimawithana A."/>
            <person name="Thomson S."/>
            <person name="David C."/>
            <person name="Testolin R."/>
        </authorList>
    </citation>
    <scope>NUCLEOTIDE SEQUENCE [LARGE SCALE GENOMIC DNA]</scope>
    <source>
        <strain evidence="5">cv. Red5</strain>
        <tissue evidence="4">Young leaf</tissue>
    </source>
</reference>
<sequence>MVATNLKAETMSLMDKRSTVEAQMDAIIERLSQPGGPGLSGNLLDSEGFPRADIDIPAVRADRHRLAELRNDHKDITERINQNIQLLHSAMLAPKSSPNSGNIEGSNNQDSSAVNVGTSASSLNVLSGNTISAMDVDVTVSIPFALVDEIAEDSPAAADGLQLGDQVVKFGNVESGDNLLPKLASEAQTNQGLGIPVVVLRQGTLITLTVTPRVWQGRGLLGCHFRIL</sequence>
<dbReference type="Gene3D" id="2.30.42.10">
    <property type="match status" value="1"/>
</dbReference>
<feature type="region of interest" description="Disordered" evidence="2">
    <location>
        <begin position="93"/>
        <end position="114"/>
    </location>
</feature>
<dbReference type="SUPFAM" id="SSF50156">
    <property type="entry name" value="PDZ domain-like"/>
    <property type="match status" value="1"/>
</dbReference>